<proteinExistence type="inferred from homology"/>
<evidence type="ECO:0000259" key="4">
    <source>
        <dbReference type="PROSITE" id="PS51203"/>
    </source>
</evidence>
<accession>A0ABD3QWT8</accession>
<feature type="domain" description="SGS" evidence="3">
    <location>
        <begin position="366"/>
        <end position="459"/>
    </location>
</feature>
<evidence type="ECO:0000313" key="6">
    <source>
        <dbReference type="Proteomes" id="UP001516023"/>
    </source>
</evidence>
<dbReference type="InterPro" id="IPR008978">
    <property type="entry name" value="HSP20-like_chaperone"/>
</dbReference>
<comment type="similarity">
    <text evidence="1">Belongs to the SGT1 family.</text>
</comment>
<feature type="compositionally biased region" description="Basic and acidic residues" evidence="2">
    <location>
        <begin position="180"/>
        <end position="191"/>
    </location>
</feature>
<dbReference type="Pfam" id="PF04969">
    <property type="entry name" value="CS"/>
    <property type="match status" value="1"/>
</dbReference>
<dbReference type="PANTHER" id="PTHR45862">
    <property type="entry name" value="PROTEIN SGT1 HOMOLOG"/>
    <property type="match status" value="1"/>
</dbReference>
<dbReference type="InterPro" id="IPR007699">
    <property type="entry name" value="SGS_dom"/>
</dbReference>
<dbReference type="SUPFAM" id="SSF48452">
    <property type="entry name" value="TPR-like"/>
    <property type="match status" value="1"/>
</dbReference>
<feature type="region of interest" description="Disordered" evidence="2">
    <location>
        <begin position="449"/>
        <end position="468"/>
    </location>
</feature>
<protein>
    <submittedName>
        <fullName evidence="5">Uncharacterized protein</fullName>
    </submittedName>
</protein>
<dbReference type="CDD" id="cd06463">
    <property type="entry name" value="p23_like"/>
    <property type="match status" value="1"/>
</dbReference>
<dbReference type="PROSITE" id="PS51048">
    <property type="entry name" value="SGS"/>
    <property type="match status" value="1"/>
</dbReference>
<name>A0ABD3QWT8_9STRA</name>
<dbReference type="Gene3D" id="2.60.40.790">
    <property type="match status" value="1"/>
</dbReference>
<dbReference type="InterPro" id="IPR007052">
    <property type="entry name" value="CS_dom"/>
</dbReference>
<reference evidence="5 6" key="1">
    <citation type="journal article" date="2020" name="G3 (Bethesda)">
        <title>Improved Reference Genome for Cyclotella cryptica CCMP332, a Model for Cell Wall Morphogenesis, Salinity Adaptation, and Lipid Production in Diatoms (Bacillariophyta).</title>
        <authorList>
            <person name="Roberts W.R."/>
            <person name="Downey K.M."/>
            <person name="Ruck E.C."/>
            <person name="Traller J.C."/>
            <person name="Alverson A.J."/>
        </authorList>
    </citation>
    <scope>NUCLEOTIDE SEQUENCE [LARGE SCALE GENOMIC DNA]</scope>
    <source>
        <strain evidence="5 6">CCMP332</strain>
    </source>
</reference>
<dbReference type="AlphaFoldDB" id="A0ABD3QWT8"/>
<gene>
    <name evidence="5" type="ORF">HJC23_008483</name>
</gene>
<dbReference type="Proteomes" id="UP001516023">
    <property type="component" value="Unassembled WGS sequence"/>
</dbReference>
<organism evidence="5 6">
    <name type="scientific">Cyclotella cryptica</name>
    <dbReference type="NCBI Taxonomy" id="29204"/>
    <lineage>
        <taxon>Eukaryota</taxon>
        <taxon>Sar</taxon>
        <taxon>Stramenopiles</taxon>
        <taxon>Ochrophyta</taxon>
        <taxon>Bacillariophyta</taxon>
        <taxon>Coscinodiscophyceae</taxon>
        <taxon>Thalassiosirophycidae</taxon>
        <taxon>Stephanodiscales</taxon>
        <taxon>Stephanodiscaceae</taxon>
        <taxon>Cyclotella</taxon>
    </lineage>
</organism>
<dbReference type="Pfam" id="PF05002">
    <property type="entry name" value="SGS"/>
    <property type="match status" value="1"/>
</dbReference>
<feature type="domain" description="CS" evidence="4">
    <location>
        <begin position="235"/>
        <end position="324"/>
    </location>
</feature>
<feature type="compositionally biased region" description="Polar residues" evidence="2">
    <location>
        <begin position="358"/>
        <end position="367"/>
    </location>
</feature>
<feature type="region of interest" description="Disordered" evidence="2">
    <location>
        <begin position="343"/>
        <end position="372"/>
    </location>
</feature>
<dbReference type="InterPro" id="IPR011990">
    <property type="entry name" value="TPR-like_helical_dom_sf"/>
</dbReference>
<evidence type="ECO:0000256" key="2">
    <source>
        <dbReference type="SAM" id="MobiDB-lite"/>
    </source>
</evidence>
<dbReference type="SUPFAM" id="SSF49764">
    <property type="entry name" value="HSP20-like chaperones"/>
    <property type="match status" value="1"/>
</dbReference>
<evidence type="ECO:0000313" key="5">
    <source>
        <dbReference type="EMBL" id="KAL3804668.1"/>
    </source>
</evidence>
<keyword evidence="6" id="KW-1185">Reference proteome</keyword>
<dbReference type="InterPro" id="IPR044563">
    <property type="entry name" value="Sgt1-like"/>
</dbReference>
<feature type="region of interest" description="Disordered" evidence="2">
    <location>
        <begin position="175"/>
        <end position="199"/>
    </location>
</feature>
<evidence type="ECO:0000259" key="3">
    <source>
        <dbReference type="PROSITE" id="PS51048"/>
    </source>
</evidence>
<dbReference type="EMBL" id="JABMIG020000006">
    <property type="protein sequence ID" value="KAL3804668.1"/>
    <property type="molecule type" value="Genomic_DNA"/>
</dbReference>
<dbReference type="PROSITE" id="PS51203">
    <property type="entry name" value="CS"/>
    <property type="match status" value="1"/>
</dbReference>
<sequence length="468" mass="51500">MTTSALVSLTTANSLYVDGLYESAIDHYTAAICHSDDRHSSSASSSAAGDDAAATPPDQLTIRFLSLSHRSAAHLALSHHRAAYNDAKEALSLIEVNRYDFAHSTAADSGKSLGKLRYEQLAACHDRCARALLGFDEEKIDEAKAHWESAMTLAAMVQDGERLVDRYRRSSELLSMGSSRADKNNKTREETSANEAKSNYEAVTKPISSQSASALSPLPAPSAKAVANNQSAIITQTPKYQYYQDESWMKIQILEANLTPETLTVSITPTSLTVTAIKNGTSYTVICGDLYEAVIPGRCKTIYKGEKVLIKLKKVEGGEWHALLDDKKKKNQKKQAVETEASEAAVETLQNKEVAPPQTKNNKQSSIPRPYASTKDWEAINRSIAEAEENEKPEGEAALNKLFQQIYANASEDTRRAMVKSMQTSGGTVLSTNWDEVSKADYEKERIAPKGMEWKNYEGDKLKMKEDD</sequence>
<dbReference type="Gene3D" id="1.25.40.10">
    <property type="entry name" value="Tetratricopeptide repeat domain"/>
    <property type="match status" value="1"/>
</dbReference>
<evidence type="ECO:0000256" key="1">
    <source>
        <dbReference type="ARBA" id="ARBA00008509"/>
    </source>
</evidence>
<comment type="caution">
    <text evidence="5">The sequence shown here is derived from an EMBL/GenBank/DDBJ whole genome shotgun (WGS) entry which is preliminary data.</text>
</comment>